<dbReference type="InterPro" id="IPR045584">
    <property type="entry name" value="Pilin-like"/>
</dbReference>
<dbReference type="SUPFAM" id="SSF54523">
    <property type="entry name" value="Pili subunits"/>
    <property type="match status" value="1"/>
</dbReference>
<evidence type="ECO:0000313" key="6">
    <source>
        <dbReference type="EMBL" id="MDR7088707.1"/>
    </source>
</evidence>
<protein>
    <submittedName>
        <fullName evidence="6">Prepilin-type N-terminal cleavage/methylation domain-containing protein</fullName>
    </submittedName>
</protein>
<keyword evidence="5" id="KW-0472">Membrane</keyword>
<dbReference type="PROSITE" id="PS00409">
    <property type="entry name" value="PROKAR_NTER_METHYL"/>
    <property type="match status" value="1"/>
</dbReference>
<keyword evidence="7" id="KW-1185">Reference proteome</keyword>
<dbReference type="InterPro" id="IPR002416">
    <property type="entry name" value="T2SS_protein-GspH"/>
</dbReference>
<dbReference type="Gene3D" id="3.30.700.10">
    <property type="entry name" value="Glycoprotein, Type 4 Pilin"/>
    <property type="match status" value="1"/>
</dbReference>
<keyword evidence="4" id="KW-1133">Transmembrane helix</keyword>
<reference evidence="6 7" key="1">
    <citation type="submission" date="2023-07" db="EMBL/GenBank/DDBJ databases">
        <title>Sorghum-associated microbial communities from plants grown in Nebraska, USA.</title>
        <authorList>
            <person name="Schachtman D."/>
        </authorList>
    </citation>
    <scope>NUCLEOTIDE SEQUENCE [LARGE SCALE GENOMIC DNA]</scope>
    <source>
        <strain evidence="6 7">BE190</strain>
    </source>
</reference>
<dbReference type="InterPro" id="IPR012902">
    <property type="entry name" value="N_methyl_site"/>
</dbReference>
<accession>A0ABU1UU62</accession>
<dbReference type="PRINTS" id="PR00885">
    <property type="entry name" value="BCTERIALGSPH"/>
</dbReference>
<comment type="subcellular location">
    <subcellularLocation>
        <location evidence="1">Membrane</location>
        <topology evidence="1">Single-pass membrane protein</topology>
    </subcellularLocation>
</comment>
<dbReference type="Pfam" id="PF07963">
    <property type="entry name" value="N_methyl"/>
    <property type="match status" value="1"/>
</dbReference>
<evidence type="ECO:0000256" key="2">
    <source>
        <dbReference type="ARBA" id="ARBA00022481"/>
    </source>
</evidence>
<name>A0ABU1UU62_9GAMM</name>
<evidence type="ECO:0000256" key="5">
    <source>
        <dbReference type="ARBA" id="ARBA00023136"/>
    </source>
</evidence>
<comment type="caution">
    <text evidence="6">The sequence shown here is derived from an EMBL/GenBank/DDBJ whole genome shotgun (WGS) entry which is preliminary data.</text>
</comment>
<organism evidence="6 7">
    <name type="scientific">Cellvibrio fibrivorans</name>
    <dbReference type="NCBI Taxonomy" id="126350"/>
    <lineage>
        <taxon>Bacteria</taxon>
        <taxon>Pseudomonadati</taxon>
        <taxon>Pseudomonadota</taxon>
        <taxon>Gammaproteobacteria</taxon>
        <taxon>Cellvibrionales</taxon>
        <taxon>Cellvibrionaceae</taxon>
        <taxon>Cellvibrio</taxon>
    </lineage>
</organism>
<dbReference type="Proteomes" id="UP001253595">
    <property type="component" value="Unassembled WGS sequence"/>
</dbReference>
<dbReference type="EMBL" id="JAVDVX010000001">
    <property type="protein sequence ID" value="MDR7088707.1"/>
    <property type="molecule type" value="Genomic_DNA"/>
</dbReference>
<proteinExistence type="predicted"/>
<gene>
    <name evidence="6" type="ORF">J2X05_000710</name>
</gene>
<keyword evidence="2" id="KW-0488">Methylation</keyword>
<dbReference type="NCBIfam" id="TIGR02532">
    <property type="entry name" value="IV_pilin_GFxxxE"/>
    <property type="match status" value="1"/>
</dbReference>
<evidence type="ECO:0000256" key="1">
    <source>
        <dbReference type="ARBA" id="ARBA00004167"/>
    </source>
</evidence>
<keyword evidence="3" id="KW-0812">Transmembrane</keyword>
<evidence type="ECO:0000313" key="7">
    <source>
        <dbReference type="Proteomes" id="UP001253595"/>
    </source>
</evidence>
<evidence type="ECO:0000256" key="3">
    <source>
        <dbReference type="ARBA" id="ARBA00022692"/>
    </source>
</evidence>
<evidence type="ECO:0000256" key="4">
    <source>
        <dbReference type="ARBA" id="ARBA00022989"/>
    </source>
</evidence>
<sequence>MNQRKGFTLVEILVVLILLGLTSALVLPKFPALYERFKSRAEQDNFYQALGALGLKAYTQQKTITLNATSARELVEVPDDWELHIETPIVYKPSGLCLGGDVSYTAKGFTTTIKLAPPYCEARRP</sequence>
<dbReference type="RefSeq" id="WP_310068678.1">
    <property type="nucleotide sequence ID" value="NZ_JAVDVX010000001.1"/>
</dbReference>